<dbReference type="InterPro" id="IPR045087">
    <property type="entry name" value="Cu-oxidase_fam"/>
</dbReference>
<proteinExistence type="inferred from homology"/>
<organism evidence="8 9">
    <name type="scientific">Microbacterium hydrocarbonoxydans</name>
    <dbReference type="NCBI Taxonomy" id="273678"/>
    <lineage>
        <taxon>Bacteria</taxon>
        <taxon>Bacillati</taxon>
        <taxon>Actinomycetota</taxon>
        <taxon>Actinomycetes</taxon>
        <taxon>Micrococcales</taxon>
        <taxon>Microbacteriaceae</taxon>
        <taxon>Microbacterium</taxon>
    </lineage>
</organism>
<dbReference type="PATRIC" id="fig|273678.4.peg.1122"/>
<evidence type="ECO:0000259" key="5">
    <source>
        <dbReference type="Pfam" id="PF00394"/>
    </source>
</evidence>
<evidence type="ECO:0000313" key="8">
    <source>
        <dbReference type="EMBL" id="KJL48367.1"/>
    </source>
</evidence>
<evidence type="ECO:0000259" key="6">
    <source>
        <dbReference type="Pfam" id="PF07731"/>
    </source>
</evidence>
<dbReference type="CDD" id="cd04232">
    <property type="entry name" value="CuRO_1_CueO_FtsP"/>
    <property type="match status" value="1"/>
</dbReference>
<dbReference type="Pfam" id="PF07732">
    <property type="entry name" value="Cu-oxidase_3"/>
    <property type="match status" value="1"/>
</dbReference>
<keyword evidence="4" id="KW-0732">Signal</keyword>
<name>A0A0M2HNP7_9MICO</name>
<dbReference type="GO" id="GO:0016491">
    <property type="term" value="F:oxidoreductase activity"/>
    <property type="evidence" value="ECO:0007669"/>
    <property type="project" value="UniProtKB-KW"/>
</dbReference>
<feature type="domain" description="Plastocyanin-like" evidence="7">
    <location>
        <begin position="79"/>
        <end position="182"/>
    </location>
</feature>
<dbReference type="AlphaFoldDB" id="A0A0M2HNP7"/>
<dbReference type="PROSITE" id="PS00080">
    <property type="entry name" value="MULTICOPPER_OXIDASE2"/>
    <property type="match status" value="1"/>
</dbReference>
<comment type="similarity">
    <text evidence="1">Belongs to the multicopper oxidase family.</text>
</comment>
<evidence type="ECO:0000256" key="4">
    <source>
        <dbReference type="SAM" id="SignalP"/>
    </source>
</evidence>
<dbReference type="STRING" id="273678.RS84_01126"/>
<dbReference type="CDD" id="cd13890">
    <property type="entry name" value="CuRO_3_CueO_FtsP"/>
    <property type="match status" value="1"/>
</dbReference>
<dbReference type="PROSITE" id="PS51257">
    <property type="entry name" value="PROKAR_LIPOPROTEIN"/>
    <property type="match status" value="1"/>
</dbReference>
<evidence type="ECO:0000256" key="2">
    <source>
        <dbReference type="ARBA" id="ARBA00022723"/>
    </source>
</evidence>
<dbReference type="GO" id="GO:0005507">
    <property type="term" value="F:copper ion binding"/>
    <property type="evidence" value="ECO:0007669"/>
    <property type="project" value="InterPro"/>
</dbReference>
<dbReference type="EMBL" id="JYJB01000007">
    <property type="protein sequence ID" value="KJL48367.1"/>
    <property type="molecule type" value="Genomic_DNA"/>
</dbReference>
<dbReference type="EC" id="1.-.-.-" evidence="8"/>
<gene>
    <name evidence="8" type="primary">mco</name>
    <name evidence="8" type="ORF">RS84_01126</name>
</gene>
<dbReference type="Proteomes" id="UP000033900">
    <property type="component" value="Unassembled WGS sequence"/>
</dbReference>
<dbReference type="CDD" id="cd13867">
    <property type="entry name" value="CuRO_2_CueO_FtsP"/>
    <property type="match status" value="1"/>
</dbReference>
<evidence type="ECO:0000256" key="1">
    <source>
        <dbReference type="ARBA" id="ARBA00010609"/>
    </source>
</evidence>
<sequence>MRTCSDGLLRCLAGIAGVAAVVSLLTACDTISTTAVIPRDFVNELAIPPEAPSSLEDGVRTFRLTAEAGRTAFAGVEPATATWGFSGSFLGPTLRAQRGERVAFEIENDLPEATSVHWHGMHLPAAMDGGPHQMIAPGDVWRPTWIIDQPAATLWYHPHPHGATEQHVYRGLAGLFILDDDASLSAALPQDYGVDDLPLIVQDKQFDDDGRLVLRDDGSEPGSLGDTIMVNGTVGAYQEVTTERVRLRLLNGSTARTYTFEIPDRQMTLIATDGGFLDAPLPMEQVRLAPGERAEVVVAFAPGETVRLRSAKTQLGGILLPGTSGGNDAFDVLEFRAASSLTPSPEPSWPRAADAVADEMHEDEASTNRSFVLEEREINGERMDMSRIDEVVHVGDTEVWTVRSSQPIPHSFHIHDVQFRVLTIDGSAPPAKLAGPKDTIYLEPNREYRLLVRFEDYADPEMPYMYHCHMLLHEDEGMMGQFVVIEPGQEDQVKAPDTVMPSGHADHH</sequence>
<dbReference type="PANTHER" id="PTHR48267:SF1">
    <property type="entry name" value="BILIRUBIN OXIDASE"/>
    <property type="match status" value="1"/>
</dbReference>
<evidence type="ECO:0000313" key="9">
    <source>
        <dbReference type="Proteomes" id="UP000033900"/>
    </source>
</evidence>
<evidence type="ECO:0000256" key="3">
    <source>
        <dbReference type="ARBA" id="ARBA00023002"/>
    </source>
</evidence>
<dbReference type="InterPro" id="IPR002355">
    <property type="entry name" value="Cu_oxidase_Cu_BS"/>
</dbReference>
<dbReference type="SUPFAM" id="SSF49503">
    <property type="entry name" value="Cupredoxins"/>
    <property type="match status" value="3"/>
</dbReference>
<feature type="chain" id="PRO_5039647903" evidence="4">
    <location>
        <begin position="28"/>
        <end position="508"/>
    </location>
</feature>
<feature type="domain" description="Plastocyanin-like" evidence="5">
    <location>
        <begin position="241"/>
        <end position="300"/>
    </location>
</feature>
<reference evidence="8 9" key="1">
    <citation type="submission" date="2015-02" db="EMBL/GenBank/DDBJ databases">
        <title>Draft genome sequences of ten Microbacterium spp. with emphasis on heavy metal contaminated environments.</title>
        <authorList>
            <person name="Corretto E."/>
        </authorList>
    </citation>
    <scope>NUCLEOTIDE SEQUENCE [LARGE SCALE GENOMIC DNA]</scope>
    <source>
        <strain evidence="8 9">SA35</strain>
    </source>
</reference>
<feature type="signal peptide" evidence="4">
    <location>
        <begin position="1"/>
        <end position="27"/>
    </location>
</feature>
<dbReference type="InterPro" id="IPR011707">
    <property type="entry name" value="Cu-oxidase-like_N"/>
</dbReference>
<keyword evidence="3 8" id="KW-0560">Oxidoreductase</keyword>
<keyword evidence="2" id="KW-0479">Metal-binding</keyword>
<dbReference type="PANTHER" id="PTHR48267">
    <property type="entry name" value="CUPREDOXIN SUPERFAMILY PROTEIN"/>
    <property type="match status" value="1"/>
</dbReference>
<dbReference type="RefSeq" id="WP_045256779.1">
    <property type="nucleotide sequence ID" value="NZ_JYJB01000007.1"/>
</dbReference>
<feature type="domain" description="Plastocyanin-like" evidence="6">
    <location>
        <begin position="371"/>
        <end position="485"/>
    </location>
</feature>
<dbReference type="InterPro" id="IPR011706">
    <property type="entry name" value="Cu-oxidase_C"/>
</dbReference>
<keyword evidence="9" id="KW-1185">Reference proteome</keyword>
<dbReference type="Pfam" id="PF07731">
    <property type="entry name" value="Cu-oxidase_2"/>
    <property type="match status" value="1"/>
</dbReference>
<evidence type="ECO:0000259" key="7">
    <source>
        <dbReference type="Pfam" id="PF07732"/>
    </source>
</evidence>
<dbReference type="InterPro" id="IPR001117">
    <property type="entry name" value="Cu-oxidase_2nd"/>
</dbReference>
<dbReference type="InterPro" id="IPR008972">
    <property type="entry name" value="Cupredoxin"/>
</dbReference>
<dbReference type="Pfam" id="PF00394">
    <property type="entry name" value="Cu-oxidase"/>
    <property type="match status" value="1"/>
</dbReference>
<comment type="caution">
    <text evidence="8">The sequence shown here is derived from an EMBL/GenBank/DDBJ whole genome shotgun (WGS) entry which is preliminary data.</text>
</comment>
<dbReference type="Gene3D" id="2.60.40.420">
    <property type="entry name" value="Cupredoxins - blue copper proteins"/>
    <property type="match status" value="3"/>
</dbReference>
<dbReference type="OrthoDB" id="345021at2"/>
<accession>A0A0M2HNP7</accession>
<protein>
    <submittedName>
        <fullName evidence="8">Multicopper oxidase mco</fullName>
        <ecNumber evidence="8">1.-.-.-</ecNumber>
    </submittedName>
</protein>